<sequence length="348" mass="36600">MVTSNNKSRPVSVPSPSGAGAWGPGTASYLLAVALCTATLIYGLLPGLLAVCAGHLFASALVGLQRLRGPHLRPAWASAFVITMPIIALVFLFANAKGMAFGAVAQYQALLHHLAGTVLEIRQKLPPDLASHLPDELLSAQSWLVEYLQSQAHALTGFGTAGLRGSLLVYVGLVVGALIVGTPTPLANGPLRQALRQRGADFMAAFRQIVVAQFWIAVFNASCTAAFLWIALPLFGVSIPYSATLVGLTFVAGLIPIVGNLLCNSVLTIAGVSVSPTVGLSCLLFLVAIHKFEYVINAKVVGKRTNTAAWELLTVMFIGEAIFGVAGLVAAPLYYAYVKRELHDSGLI</sequence>
<evidence type="ECO:0000256" key="5">
    <source>
        <dbReference type="ARBA" id="ARBA00023136"/>
    </source>
</evidence>
<feature type="transmembrane region" description="Helical" evidence="6">
    <location>
        <begin position="266"/>
        <end position="289"/>
    </location>
</feature>
<organism evidence="7 8">
    <name type="scientific">Rhodoferax lacus</name>
    <dbReference type="NCBI Taxonomy" id="2184758"/>
    <lineage>
        <taxon>Bacteria</taxon>
        <taxon>Pseudomonadati</taxon>
        <taxon>Pseudomonadota</taxon>
        <taxon>Betaproteobacteria</taxon>
        <taxon>Burkholderiales</taxon>
        <taxon>Comamonadaceae</taxon>
        <taxon>Rhodoferax</taxon>
    </lineage>
</organism>
<evidence type="ECO:0000256" key="6">
    <source>
        <dbReference type="SAM" id="Phobius"/>
    </source>
</evidence>
<evidence type="ECO:0000256" key="2">
    <source>
        <dbReference type="ARBA" id="ARBA00009773"/>
    </source>
</evidence>
<dbReference type="InterPro" id="IPR002549">
    <property type="entry name" value="AI-2E-like"/>
</dbReference>
<name>A0A3E1RB83_9BURK</name>
<keyword evidence="4 6" id="KW-1133">Transmembrane helix</keyword>
<keyword evidence="5 6" id="KW-0472">Membrane</keyword>
<accession>A0A3E1RB83</accession>
<reference evidence="7 8" key="1">
    <citation type="submission" date="2018-05" db="EMBL/GenBank/DDBJ databases">
        <title>Rhodoferax soyangensis sp.nov., isolated from an oligotrophic freshwater lake.</title>
        <authorList>
            <person name="Park M."/>
        </authorList>
    </citation>
    <scope>NUCLEOTIDE SEQUENCE [LARGE SCALE GENOMIC DNA]</scope>
    <source>
        <strain evidence="7 8">IMCC26218</strain>
    </source>
</reference>
<evidence type="ECO:0000313" key="7">
    <source>
        <dbReference type="EMBL" id="RFO96312.1"/>
    </source>
</evidence>
<feature type="transmembrane region" description="Helical" evidence="6">
    <location>
        <begin position="309"/>
        <end position="335"/>
    </location>
</feature>
<feature type="transmembrane region" description="Helical" evidence="6">
    <location>
        <begin position="167"/>
        <end position="188"/>
    </location>
</feature>
<evidence type="ECO:0000313" key="8">
    <source>
        <dbReference type="Proteomes" id="UP000260665"/>
    </source>
</evidence>
<dbReference type="RefSeq" id="WP_117178051.1">
    <property type="nucleotide sequence ID" value="NZ_QFZK01000008.1"/>
</dbReference>
<dbReference type="Pfam" id="PF01594">
    <property type="entry name" value="AI-2E_transport"/>
    <property type="match status" value="1"/>
</dbReference>
<protein>
    <submittedName>
        <fullName evidence="7">Permease</fullName>
    </submittedName>
</protein>
<feature type="transmembrane region" description="Helical" evidence="6">
    <location>
        <begin position="74"/>
        <end position="94"/>
    </location>
</feature>
<comment type="similarity">
    <text evidence="2">Belongs to the autoinducer-2 exporter (AI-2E) (TC 2.A.86) family.</text>
</comment>
<gene>
    <name evidence="7" type="ORF">DIC66_13445</name>
</gene>
<keyword evidence="3 6" id="KW-0812">Transmembrane</keyword>
<evidence type="ECO:0000256" key="3">
    <source>
        <dbReference type="ARBA" id="ARBA00022692"/>
    </source>
</evidence>
<comment type="subcellular location">
    <subcellularLocation>
        <location evidence="1">Membrane</location>
        <topology evidence="1">Multi-pass membrane protein</topology>
    </subcellularLocation>
</comment>
<feature type="transmembrane region" description="Helical" evidence="6">
    <location>
        <begin position="238"/>
        <end position="259"/>
    </location>
</feature>
<comment type="caution">
    <text evidence="7">The sequence shown here is derived from an EMBL/GenBank/DDBJ whole genome shotgun (WGS) entry which is preliminary data.</text>
</comment>
<proteinExistence type="inferred from homology"/>
<feature type="transmembrane region" description="Helical" evidence="6">
    <location>
        <begin position="209"/>
        <end position="232"/>
    </location>
</feature>
<keyword evidence="8" id="KW-1185">Reference proteome</keyword>
<feature type="transmembrane region" description="Helical" evidence="6">
    <location>
        <begin position="29"/>
        <end position="62"/>
    </location>
</feature>
<dbReference type="GO" id="GO:0016020">
    <property type="term" value="C:membrane"/>
    <property type="evidence" value="ECO:0007669"/>
    <property type="project" value="UniProtKB-SubCell"/>
</dbReference>
<dbReference type="AlphaFoldDB" id="A0A3E1RB83"/>
<evidence type="ECO:0000256" key="1">
    <source>
        <dbReference type="ARBA" id="ARBA00004141"/>
    </source>
</evidence>
<dbReference type="OrthoDB" id="8113193at2"/>
<dbReference type="EMBL" id="QFZK01000008">
    <property type="protein sequence ID" value="RFO96312.1"/>
    <property type="molecule type" value="Genomic_DNA"/>
</dbReference>
<evidence type="ECO:0000256" key="4">
    <source>
        <dbReference type="ARBA" id="ARBA00022989"/>
    </source>
</evidence>
<dbReference type="Proteomes" id="UP000260665">
    <property type="component" value="Unassembled WGS sequence"/>
</dbReference>